<dbReference type="Gene3D" id="3.10.129.10">
    <property type="entry name" value="Hotdog Thioesterase"/>
    <property type="match status" value="1"/>
</dbReference>
<accession>A0A2A2SD73</accession>
<dbReference type="Proteomes" id="UP000218151">
    <property type="component" value="Unassembled WGS sequence"/>
</dbReference>
<dbReference type="InterPro" id="IPR003736">
    <property type="entry name" value="PAAI_dom"/>
</dbReference>
<dbReference type="EMBL" id="NSLI01000004">
    <property type="protein sequence ID" value="PAX07132.1"/>
    <property type="molecule type" value="Genomic_DNA"/>
</dbReference>
<reference evidence="4" key="1">
    <citation type="submission" date="2017-09" db="EMBL/GenBank/DDBJ databases">
        <authorList>
            <person name="Feng G."/>
            <person name="Zhu H."/>
        </authorList>
    </citation>
    <scope>NUCLEOTIDE SEQUENCE [LARGE SCALE GENOMIC DNA]</scope>
    <source>
        <strain evidence="4">1PNM-20</strain>
    </source>
</reference>
<dbReference type="InterPro" id="IPR029069">
    <property type="entry name" value="HotDog_dom_sf"/>
</dbReference>
<evidence type="ECO:0000256" key="1">
    <source>
        <dbReference type="ARBA" id="ARBA00022801"/>
    </source>
</evidence>
<evidence type="ECO:0000313" key="4">
    <source>
        <dbReference type="Proteomes" id="UP000218151"/>
    </source>
</evidence>
<dbReference type="InterPro" id="IPR006683">
    <property type="entry name" value="Thioestr_dom"/>
</dbReference>
<comment type="caution">
    <text evidence="3">The sequence shown here is derived from an EMBL/GenBank/DDBJ whole genome shotgun (WGS) entry which is preliminary data.</text>
</comment>
<name>A0A2A2SD73_9SPHN</name>
<dbReference type="CDD" id="cd03443">
    <property type="entry name" value="PaaI_thioesterase"/>
    <property type="match status" value="1"/>
</dbReference>
<sequence>MKLPPYAEVLGLEIEPSDGAPVLVMPFADDVVGRPGFLHGGAISGLLEMAAIVALDHALAGESGGRIKPVGVTVDFMRGGRDKPTRAAGRVTRLGTRVANVEATAWQDEPDRPIAAARMNYLIVRG</sequence>
<keyword evidence="4" id="KW-1185">Reference proteome</keyword>
<dbReference type="Pfam" id="PF03061">
    <property type="entry name" value="4HBT"/>
    <property type="match status" value="1"/>
</dbReference>
<evidence type="ECO:0000259" key="2">
    <source>
        <dbReference type="Pfam" id="PF03061"/>
    </source>
</evidence>
<dbReference type="NCBIfam" id="TIGR00369">
    <property type="entry name" value="unchar_dom_1"/>
    <property type="match status" value="1"/>
</dbReference>
<evidence type="ECO:0000313" key="3">
    <source>
        <dbReference type="EMBL" id="PAX07132.1"/>
    </source>
</evidence>
<feature type="domain" description="Thioesterase" evidence="2">
    <location>
        <begin position="36"/>
        <end position="111"/>
    </location>
</feature>
<dbReference type="RefSeq" id="WP_095998957.1">
    <property type="nucleotide sequence ID" value="NZ_NSLI01000004.1"/>
</dbReference>
<organism evidence="3 4">
    <name type="scientific">Sphingomonas lenta</name>
    <dbReference type="NCBI Taxonomy" id="1141887"/>
    <lineage>
        <taxon>Bacteria</taxon>
        <taxon>Pseudomonadati</taxon>
        <taxon>Pseudomonadota</taxon>
        <taxon>Alphaproteobacteria</taxon>
        <taxon>Sphingomonadales</taxon>
        <taxon>Sphingomonadaceae</taxon>
        <taxon>Sphingomonas</taxon>
    </lineage>
</organism>
<dbReference type="OrthoDB" id="9813158at2"/>
<gene>
    <name evidence="3" type="ORF">CKY28_13905</name>
</gene>
<protein>
    <submittedName>
        <fullName evidence="3">Phenylacetic acid degradation protein</fullName>
    </submittedName>
</protein>
<dbReference type="GO" id="GO:0016289">
    <property type="term" value="F:acyl-CoA hydrolase activity"/>
    <property type="evidence" value="ECO:0007669"/>
    <property type="project" value="UniProtKB-ARBA"/>
</dbReference>
<dbReference type="AlphaFoldDB" id="A0A2A2SD73"/>
<proteinExistence type="predicted"/>
<dbReference type="SUPFAM" id="SSF54637">
    <property type="entry name" value="Thioesterase/thiol ester dehydrase-isomerase"/>
    <property type="match status" value="1"/>
</dbReference>
<keyword evidence="1" id="KW-0378">Hydrolase</keyword>